<dbReference type="GO" id="GO:0004842">
    <property type="term" value="F:ubiquitin-protein transferase activity"/>
    <property type="evidence" value="ECO:0007669"/>
    <property type="project" value="InterPro"/>
</dbReference>
<evidence type="ECO:0000256" key="2">
    <source>
        <dbReference type="SAM" id="MobiDB-lite"/>
    </source>
</evidence>
<proteinExistence type="predicted"/>
<dbReference type="EMBL" id="CACRXK020013442">
    <property type="protein sequence ID" value="CAB4025147.1"/>
    <property type="molecule type" value="Genomic_DNA"/>
</dbReference>
<evidence type="ECO:0000313" key="3">
    <source>
        <dbReference type="EMBL" id="CAB4025147.1"/>
    </source>
</evidence>
<evidence type="ECO:0000313" key="4">
    <source>
        <dbReference type="Proteomes" id="UP001152795"/>
    </source>
</evidence>
<accession>A0A6S7J482</accession>
<feature type="compositionally biased region" description="Low complexity" evidence="2">
    <location>
        <begin position="27"/>
        <end position="41"/>
    </location>
</feature>
<dbReference type="GO" id="GO:0016874">
    <property type="term" value="F:ligase activity"/>
    <property type="evidence" value="ECO:0007669"/>
    <property type="project" value="UniProtKB-KW"/>
</dbReference>
<organism evidence="3 4">
    <name type="scientific">Paramuricea clavata</name>
    <name type="common">Red gorgonian</name>
    <name type="synonym">Violescent sea-whip</name>
    <dbReference type="NCBI Taxonomy" id="317549"/>
    <lineage>
        <taxon>Eukaryota</taxon>
        <taxon>Metazoa</taxon>
        <taxon>Cnidaria</taxon>
        <taxon>Anthozoa</taxon>
        <taxon>Octocorallia</taxon>
        <taxon>Malacalcyonacea</taxon>
        <taxon>Plexauridae</taxon>
        <taxon>Paramuricea</taxon>
    </lineage>
</organism>
<keyword evidence="4" id="KW-1185">Reference proteome</keyword>
<reference evidence="3" key="1">
    <citation type="submission" date="2020-04" db="EMBL/GenBank/DDBJ databases">
        <authorList>
            <person name="Alioto T."/>
            <person name="Alioto T."/>
            <person name="Gomez Garrido J."/>
        </authorList>
    </citation>
    <scope>NUCLEOTIDE SEQUENCE</scope>
    <source>
        <strain evidence="3">A484AB</strain>
    </source>
</reference>
<feature type="region of interest" description="Disordered" evidence="2">
    <location>
        <begin position="1"/>
        <end position="76"/>
    </location>
</feature>
<dbReference type="AlphaFoldDB" id="A0A6S7J482"/>
<comment type="caution">
    <text evidence="3">The sequence shown here is derived from an EMBL/GenBank/DDBJ whole genome shotgun (WGS) entry which is preliminary data.</text>
</comment>
<protein>
    <submittedName>
        <fullName evidence="3">G2 M phase-specific E3 ubiquitin- ligase-like</fullName>
    </submittedName>
</protein>
<name>A0A6S7J482_PARCT</name>
<keyword evidence="1" id="KW-0833">Ubl conjugation pathway</keyword>
<dbReference type="InterPro" id="IPR035983">
    <property type="entry name" value="Hect_E3_ubiquitin_ligase"/>
</dbReference>
<dbReference type="Proteomes" id="UP001152795">
    <property type="component" value="Unassembled WGS sequence"/>
</dbReference>
<dbReference type="InterPro" id="IPR000569">
    <property type="entry name" value="HECT_dom"/>
</dbReference>
<evidence type="ECO:0000256" key="1">
    <source>
        <dbReference type="ARBA" id="ARBA00022786"/>
    </source>
</evidence>
<dbReference type="PROSITE" id="PS50237">
    <property type="entry name" value="HECT"/>
    <property type="match status" value="1"/>
</dbReference>
<dbReference type="SUPFAM" id="SSF56204">
    <property type="entry name" value="Hect, E3 ligase catalytic domain"/>
    <property type="match status" value="1"/>
</dbReference>
<gene>
    <name evidence="3" type="ORF">PACLA_8A054752</name>
</gene>
<sequence>MAGNASSDDLDERIRRQLGGVTGGLPSRSSQQQNSSTSAVSVRAGRTDRNVPSHPLRFPKRKQNAPAKSSNKKNKQTIPKTVYLLDNISGGDDEDAEVDDYEYAIKDEMILLKGEFDLECDGDEASIQSELKKVFSKKFPLICDDNFDFVKRDRNTVCTPVVKEGHKWDYAHVKHLCGAGKLYVRLNTNKDIIMEEDVGIDFEQSPLIDLSHPSTSSGEQSIDTKIEQSPLIDLSQPSTSSGEQSIDTKIASLAALFSNAKQSDITHAVMIYDSLDSAAGYLSEISNLEPEKLTNEDSGVSNANLTVAEILKKLKNKMNSYCTAEKIKRRPAVDAGGVLRQVYEDVFLRILKGDGGFQLFQGPLDRVIPTYRSSTILSGTFELFGKIIAHSLVQDGPGFPYFCPTLYWYIATGDLQQGVARVSCIDILDPVLSEYVRKIRDATPSTINSIMREDDFLQIMKNAGETRLLQENNKLEIVQSLLVHEVILKHKTALDQMRKGLSILGLLAEIEKSPEKFQSLFVHEDDDINAEFLISLLRLPDASTCTPSVRNVVQMLMSFINNANKEVLCQFLCFVTGCKSNTAALTPGCVDVSVADVSDIFASTCLLELRLPSSFSNPEQFDACINAVIDTKTFISTFTTV</sequence>
<keyword evidence="3" id="KW-0436">Ligase</keyword>
<dbReference type="OrthoDB" id="5984536at2759"/>
<dbReference type="Pfam" id="PF00632">
    <property type="entry name" value="HECT"/>
    <property type="match status" value="1"/>
</dbReference>